<dbReference type="Pfam" id="PF03631">
    <property type="entry name" value="Virul_fac_BrkB"/>
    <property type="match status" value="1"/>
</dbReference>
<dbReference type="RefSeq" id="WP_091501046.1">
    <property type="nucleotide sequence ID" value="NZ_FOLI01000001.1"/>
</dbReference>
<keyword evidence="2" id="KW-1003">Cell membrane</keyword>
<dbReference type="EMBL" id="FOLI01000001">
    <property type="protein sequence ID" value="SFB78282.1"/>
    <property type="molecule type" value="Genomic_DNA"/>
</dbReference>
<reference evidence="7 8" key="1">
    <citation type="submission" date="2016-10" db="EMBL/GenBank/DDBJ databases">
        <authorList>
            <person name="de Groot N.N."/>
        </authorList>
    </citation>
    <scope>NUCLEOTIDE SEQUENCE [LARGE SCALE GENOMIC DNA]</scope>
    <source>
        <strain evidence="7 8">DSM 19113</strain>
    </source>
</reference>
<name>A0A1I1DV52_9LACO</name>
<feature type="transmembrane region" description="Helical" evidence="6">
    <location>
        <begin position="204"/>
        <end position="226"/>
    </location>
</feature>
<organism evidence="7 8">
    <name type="scientific">Fructobacillus durionis</name>
    <dbReference type="NCBI Taxonomy" id="283737"/>
    <lineage>
        <taxon>Bacteria</taxon>
        <taxon>Bacillati</taxon>
        <taxon>Bacillota</taxon>
        <taxon>Bacilli</taxon>
        <taxon>Lactobacillales</taxon>
        <taxon>Lactobacillaceae</taxon>
        <taxon>Fructobacillus</taxon>
    </lineage>
</organism>
<evidence type="ECO:0000256" key="3">
    <source>
        <dbReference type="ARBA" id="ARBA00022692"/>
    </source>
</evidence>
<evidence type="ECO:0000313" key="7">
    <source>
        <dbReference type="EMBL" id="SFB78282.1"/>
    </source>
</evidence>
<feature type="transmembrane region" description="Helical" evidence="6">
    <location>
        <begin position="170"/>
        <end position="192"/>
    </location>
</feature>
<dbReference type="GO" id="GO:0005886">
    <property type="term" value="C:plasma membrane"/>
    <property type="evidence" value="ECO:0007669"/>
    <property type="project" value="UniProtKB-SubCell"/>
</dbReference>
<sequence>MTKSFKNTWDFLDRKLHINDLVTYFSRSQITMVGPTFAYYVLLTLFPLLITVVLLISAMDISAMRLNHMMADFLPASVHDFLSPVLTSVAHADTKSYWSLSILFIFWSLSRVTSVLRDCFNRITDTEETGLPILTRFWSFIWLLLMVVAFTAMAFAGNILAVYLHKIPGLAVWVAPTRILLLLGMWLVLLWMNYQLPAKAARPPFLASLAGSLLDLLLLNGLNKVFALLASFQVGKYSFYQSLTSITIFLLWLNLVADILVIGFVVMTWLAGFRGIRGEKNVSEE</sequence>
<dbReference type="Proteomes" id="UP000199376">
    <property type="component" value="Unassembled WGS sequence"/>
</dbReference>
<dbReference type="PANTHER" id="PTHR30213">
    <property type="entry name" value="INNER MEMBRANE PROTEIN YHJD"/>
    <property type="match status" value="1"/>
</dbReference>
<gene>
    <name evidence="7" type="ORF">SAMN05660453_0128</name>
</gene>
<dbReference type="OrthoDB" id="9775903at2"/>
<keyword evidence="4 6" id="KW-1133">Transmembrane helix</keyword>
<dbReference type="STRING" id="283737.SAMN05660453_0128"/>
<evidence type="ECO:0000256" key="4">
    <source>
        <dbReference type="ARBA" id="ARBA00022989"/>
    </source>
</evidence>
<keyword evidence="3 6" id="KW-0812">Transmembrane</keyword>
<keyword evidence="5 6" id="KW-0472">Membrane</keyword>
<accession>A0A1I1DV52</accession>
<evidence type="ECO:0000256" key="6">
    <source>
        <dbReference type="SAM" id="Phobius"/>
    </source>
</evidence>
<evidence type="ECO:0000256" key="1">
    <source>
        <dbReference type="ARBA" id="ARBA00004651"/>
    </source>
</evidence>
<dbReference type="PANTHER" id="PTHR30213:SF0">
    <property type="entry name" value="UPF0761 MEMBRANE PROTEIN YIHY"/>
    <property type="match status" value="1"/>
</dbReference>
<keyword evidence="8" id="KW-1185">Reference proteome</keyword>
<evidence type="ECO:0000256" key="2">
    <source>
        <dbReference type="ARBA" id="ARBA00022475"/>
    </source>
</evidence>
<feature type="transmembrane region" description="Helical" evidence="6">
    <location>
        <begin position="246"/>
        <end position="271"/>
    </location>
</feature>
<feature type="transmembrane region" description="Helical" evidence="6">
    <location>
        <begin position="37"/>
        <end position="61"/>
    </location>
</feature>
<feature type="transmembrane region" description="Helical" evidence="6">
    <location>
        <begin position="137"/>
        <end position="164"/>
    </location>
</feature>
<dbReference type="AlphaFoldDB" id="A0A1I1DV52"/>
<proteinExistence type="predicted"/>
<dbReference type="InterPro" id="IPR017039">
    <property type="entry name" value="Virul_fac_BrkB"/>
</dbReference>
<dbReference type="PIRSF" id="PIRSF035875">
    <property type="entry name" value="RNase_BN"/>
    <property type="match status" value="1"/>
</dbReference>
<protein>
    <submittedName>
        <fullName evidence="7">Membrane protein</fullName>
    </submittedName>
</protein>
<comment type="subcellular location">
    <subcellularLocation>
        <location evidence="1">Cell membrane</location>
        <topology evidence="1">Multi-pass membrane protein</topology>
    </subcellularLocation>
</comment>
<evidence type="ECO:0000313" key="8">
    <source>
        <dbReference type="Proteomes" id="UP000199376"/>
    </source>
</evidence>
<evidence type="ECO:0000256" key="5">
    <source>
        <dbReference type="ARBA" id="ARBA00023136"/>
    </source>
</evidence>